<evidence type="ECO:0000313" key="2">
    <source>
        <dbReference type="EMBL" id="CAB4176840.1"/>
    </source>
</evidence>
<proteinExistence type="predicted"/>
<reference evidence="5" key="1">
    <citation type="submission" date="2020-05" db="EMBL/GenBank/DDBJ databases">
        <authorList>
            <person name="Chiriac C."/>
            <person name="Salcher M."/>
            <person name="Ghai R."/>
            <person name="Kavagutti S V."/>
        </authorList>
    </citation>
    <scope>NUCLEOTIDE SEQUENCE</scope>
</reference>
<dbReference type="EMBL" id="LR798378">
    <property type="protein sequence ID" value="CAB5227707.1"/>
    <property type="molecule type" value="Genomic_DNA"/>
</dbReference>
<dbReference type="EMBL" id="LR797518">
    <property type="protein sequence ID" value="CAB4222636.1"/>
    <property type="molecule type" value="Genomic_DNA"/>
</dbReference>
<evidence type="ECO:0000313" key="3">
    <source>
        <dbReference type="EMBL" id="CAB4181997.1"/>
    </source>
</evidence>
<accession>A0A6J5SBG1</accession>
<dbReference type="EMBL" id="LR797369">
    <property type="protein sequence ID" value="CAB4211012.1"/>
    <property type="molecule type" value="Genomic_DNA"/>
</dbReference>
<name>A0A6J5SBG1_9CAUD</name>
<evidence type="ECO:0000313" key="5">
    <source>
        <dbReference type="EMBL" id="CAB4211012.1"/>
    </source>
</evidence>
<gene>
    <name evidence="3" type="ORF">UFOVP1065_103</name>
    <name evidence="4" type="ORF">UFOVP1198_72</name>
    <name evidence="5" type="ORF">UFOVP1418_64</name>
    <name evidence="7" type="ORF">UFOVP1524_86</name>
    <name evidence="6" type="ORF">UFOVP1651_86</name>
    <name evidence="1" type="ORF">UFOVP908_64</name>
    <name evidence="2" type="ORF">UFOVP990_72</name>
</gene>
<evidence type="ECO:0000313" key="1">
    <source>
        <dbReference type="EMBL" id="CAB4170468.1"/>
    </source>
</evidence>
<sequence length="147" mass="16630">MMNRRSMLSFLGIGAVGASTLGAQSGMNPIPSTDGSYYQPEKHYAAHDIPIVKDTTAYVKEMQDQLSLITSDPAKWIAQRVTDEMKDWRMGFSSVKYSEIDPDIRNMKSITETAKMRMYFERRAARQAEVNKTSLTHRIAEYLGVKA</sequence>
<dbReference type="EMBL" id="LR796860">
    <property type="protein sequence ID" value="CAB4170468.1"/>
    <property type="molecule type" value="Genomic_DNA"/>
</dbReference>
<protein>
    <submittedName>
        <fullName evidence="5">Uncharacterized protein</fullName>
    </submittedName>
</protein>
<evidence type="ECO:0000313" key="4">
    <source>
        <dbReference type="EMBL" id="CAB4190578.1"/>
    </source>
</evidence>
<evidence type="ECO:0000313" key="7">
    <source>
        <dbReference type="EMBL" id="CAB5227707.1"/>
    </source>
</evidence>
<dbReference type="EMBL" id="LR796945">
    <property type="protein sequence ID" value="CAB4176840.1"/>
    <property type="molecule type" value="Genomic_DNA"/>
</dbReference>
<dbReference type="EMBL" id="LR797021">
    <property type="protein sequence ID" value="CAB4181997.1"/>
    <property type="molecule type" value="Genomic_DNA"/>
</dbReference>
<organism evidence="5">
    <name type="scientific">uncultured Caudovirales phage</name>
    <dbReference type="NCBI Taxonomy" id="2100421"/>
    <lineage>
        <taxon>Viruses</taxon>
        <taxon>Duplodnaviria</taxon>
        <taxon>Heunggongvirae</taxon>
        <taxon>Uroviricota</taxon>
        <taxon>Caudoviricetes</taxon>
        <taxon>Peduoviridae</taxon>
        <taxon>Maltschvirus</taxon>
        <taxon>Maltschvirus maltsch</taxon>
    </lineage>
</organism>
<evidence type="ECO:0000313" key="6">
    <source>
        <dbReference type="EMBL" id="CAB4222636.1"/>
    </source>
</evidence>
<dbReference type="EMBL" id="LR797157">
    <property type="protein sequence ID" value="CAB4190578.1"/>
    <property type="molecule type" value="Genomic_DNA"/>
</dbReference>